<dbReference type="Gene3D" id="3.30.565.10">
    <property type="entry name" value="Histidine kinase-like ATPase, C-terminal domain"/>
    <property type="match status" value="1"/>
</dbReference>
<evidence type="ECO:0000313" key="1">
    <source>
        <dbReference type="EMBL" id="GIU42878.1"/>
    </source>
</evidence>
<dbReference type="InterPro" id="IPR036890">
    <property type="entry name" value="HATPase_C_sf"/>
</dbReference>
<evidence type="ECO:0008006" key="3">
    <source>
        <dbReference type="Google" id="ProtNLM"/>
    </source>
</evidence>
<accession>A0ABQ4P5S6</accession>
<proteinExistence type="predicted"/>
<dbReference type="SUPFAM" id="SSF55874">
    <property type="entry name" value="ATPase domain of HSP90 chaperone/DNA topoisomerase II/histidine kinase"/>
    <property type="match status" value="1"/>
</dbReference>
<comment type="caution">
    <text evidence="1">The sequence shown here is derived from an EMBL/GenBank/DDBJ whole genome shotgun (WGS) entry which is preliminary data.</text>
</comment>
<dbReference type="Pfam" id="PF13589">
    <property type="entry name" value="HATPase_c_3"/>
    <property type="match status" value="1"/>
</dbReference>
<dbReference type="Proteomes" id="UP000887104">
    <property type="component" value="Unassembled WGS sequence"/>
</dbReference>
<dbReference type="EMBL" id="BPEY01000012">
    <property type="protein sequence ID" value="GIU42878.1"/>
    <property type="molecule type" value="Genomic_DNA"/>
</dbReference>
<evidence type="ECO:0000313" key="2">
    <source>
        <dbReference type="Proteomes" id="UP000887104"/>
    </source>
</evidence>
<sequence length="795" mass="90277">MNKFITGIKNMFSNLAHNNAEQTVENNEFHEFEVDKAIINDLIHAQNGTIATALRELIMNAIDAGSTTCIIALNKQGFSIADTGAGFADKASIEQVFKRFGEPHQEGDAVFGRFRIGRGQIMGFGVITWHSNSFKMHTDVRHRGNGFQLVEDDNDTYQGCTVSGTFYDPIDDWDLRSIKEELSKLVKFADLDISLNGISLTTDEQIEWDIEDDELKIKWCPQRRDGIMLYSQGVFVKEIPRYSYGLDADIITKRQLKLNMARNEISEVDPLWKKIDQHLKAQSLTIAKKSQRMSEETRKSVIYQLVGRQVHLYDVMHLPLLKDCRGRCISLKTLAKNLTPLTVAPKGSRLAEKLAARKTIFVFAHDELRLWDVSTLEQWVENLLEQALENRYTLMRYDQWASLTLLDFDSINTEFDESMVLLSPSKLPVRVAAARSAIAYASGVMSKRITKHSDYEVNKRKIFIGESDVADGWTDGMTYIAVNMAMTTLLDSGYYGAVQLSLLLLHEYCHDSQDHGSHEHDFDFFERYHDLSSTYRDEIVGHTATSLFNRYLSELGQRKEMLPKEVVKNFKWPVVNESIEVTGVLKGKLSPLAKAVLDLSPLRYRANGARFTAVSSRCNDGYGRVSAYMEKQFIEAGLAIPDERFIHRMADNYQAANTISKKEWATIYAQYAQLHSLDVEIVTRLHRNCSNANTFLQTLCMDSTGLTSFEYLTLTSMTTLNGADFSHTLPLYSHRNYQYQGFNTEDMASSSTKRAEFALKRINSVINGINNPIEKQAFLSQFLSTDGINALELMP</sequence>
<organism evidence="1 2">
    <name type="scientific">Shewanella sairae</name>
    <dbReference type="NCBI Taxonomy" id="190310"/>
    <lineage>
        <taxon>Bacteria</taxon>
        <taxon>Pseudomonadati</taxon>
        <taxon>Pseudomonadota</taxon>
        <taxon>Gammaproteobacteria</taxon>
        <taxon>Alteromonadales</taxon>
        <taxon>Shewanellaceae</taxon>
        <taxon>Shewanella</taxon>
    </lineage>
</organism>
<dbReference type="RefSeq" id="WP_220780131.1">
    <property type="nucleotide sequence ID" value="NZ_BPEY01000012.1"/>
</dbReference>
<name>A0ABQ4P5S6_9GAMM</name>
<protein>
    <recommendedName>
        <fullName evidence="3">ATP-binding protein</fullName>
    </recommendedName>
</protein>
<keyword evidence="2" id="KW-1185">Reference proteome</keyword>
<gene>
    <name evidence="1" type="ORF">TUM4438_10460</name>
</gene>
<reference evidence="1" key="1">
    <citation type="submission" date="2021-05" db="EMBL/GenBank/DDBJ databases">
        <title>Molecular characterization for Shewanella algae harboring chromosomal blaOXA-55-like strains isolated from clinical and environment sample.</title>
        <authorList>
            <person name="Ohama Y."/>
            <person name="Aoki K."/>
            <person name="Harada S."/>
            <person name="Moriya K."/>
            <person name="Ishii Y."/>
            <person name="Tateda K."/>
        </authorList>
    </citation>
    <scope>NUCLEOTIDE SEQUENCE</scope>
    <source>
        <strain evidence="1">JCM 11563</strain>
    </source>
</reference>